<dbReference type="GO" id="GO:0000428">
    <property type="term" value="C:DNA-directed RNA polymerase complex"/>
    <property type="evidence" value="ECO:0007669"/>
    <property type="project" value="UniProtKB-KW"/>
</dbReference>
<dbReference type="InterPro" id="IPR023090">
    <property type="entry name" value="UPF0702_alpha/beta_dom_sf"/>
</dbReference>
<feature type="transmembrane region" description="Helical" evidence="7">
    <location>
        <begin position="62"/>
        <end position="79"/>
    </location>
</feature>
<dbReference type="PANTHER" id="PTHR34582">
    <property type="entry name" value="UPF0702 TRANSMEMBRANE PROTEIN YCAP"/>
    <property type="match status" value="1"/>
</dbReference>
<evidence type="ECO:0000313" key="11">
    <source>
        <dbReference type="Proteomes" id="UP000004509"/>
    </source>
</evidence>
<dbReference type="AlphaFoldDB" id="C8PQ13"/>
<evidence type="ECO:0000256" key="7">
    <source>
        <dbReference type="SAM" id="Phobius"/>
    </source>
</evidence>
<proteinExistence type="inferred from homology"/>
<evidence type="ECO:0000259" key="8">
    <source>
        <dbReference type="Pfam" id="PF04239"/>
    </source>
</evidence>
<protein>
    <submittedName>
        <fullName evidence="10">Putative DNA-directed RNA polymerase, omega subunit</fullName>
    </submittedName>
</protein>
<evidence type="ECO:0000256" key="5">
    <source>
        <dbReference type="ARBA" id="ARBA00022989"/>
    </source>
</evidence>
<gene>
    <name evidence="10" type="ORF">TREVI0001_0317</name>
</gene>
<comment type="similarity">
    <text evidence="2">Belongs to the UPF0702 family.</text>
</comment>
<evidence type="ECO:0000259" key="9">
    <source>
        <dbReference type="Pfam" id="PF20730"/>
    </source>
</evidence>
<accession>C8PQ13</accession>
<organism evidence="10 11">
    <name type="scientific">Treponema vincentii ATCC 35580</name>
    <dbReference type="NCBI Taxonomy" id="596324"/>
    <lineage>
        <taxon>Bacteria</taxon>
        <taxon>Pseudomonadati</taxon>
        <taxon>Spirochaetota</taxon>
        <taxon>Spirochaetia</taxon>
        <taxon>Spirochaetales</taxon>
        <taxon>Treponemataceae</taxon>
        <taxon>Treponema</taxon>
    </lineage>
</organism>
<evidence type="ECO:0000256" key="3">
    <source>
        <dbReference type="ARBA" id="ARBA00022475"/>
    </source>
</evidence>
<evidence type="ECO:0000256" key="2">
    <source>
        <dbReference type="ARBA" id="ARBA00006448"/>
    </source>
</evidence>
<dbReference type="eggNOG" id="COG2323">
    <property type="taxonomic scope" value="Bacteria"/>
</dbReference>
<evidence type="ECO:0000256" key="6">
    <source>
        <dbReference type="ARBA" id="ARBA00023136"/>
    </source>
</evidence>
<dbReference type="GO" id="GO:0005886">
    <property type="term" value="C:plasma membrane"/>
    <property type="evidence" value="ECO:0007669"/>
    <property type="project" value="UniProtKB-SubCell"/>
</dbReference>
<dbReference type="Proteomes" id="UP000004509">
    <property type="component" value="Unassembled WGS sequence"/>
</dbReference>
<keyword evidence="10" id="KW-0240">DNA-directed RNA polymerase</keyword>
<dbReference type="InterPro" id="IPR007353">
    <property type="entry name" value="DUF421"/>
</dbReference>
<comment type="caution">
    <text evidence="10">The sequence shown here is derived from an EMBL/GenBank/DDBJ whole genome shotgun (WGS) entry which is preliminary data.</text>
</comment>
<evidence type="ECO:0000313" key="10">
    <source>
        <dbReference type="EMBL" id="EEV20495.1"/>
    </source>
</evidence>
<keyword evidence="6 7" id="KW-0472">Membrane</keyword>
<dbReference type="Pfam" id="PF04239">
    <property type="entry name" value="DUF421"/>
    <property type="match status" value="1"/>
</dbReference>
<dbReference type="InterPro" id="IPR048454">
    <property type="entry name" value="YetF_N"/>
</dbReference>
<evidence type="ECO:0000256" key="1">
    <source>
        <dbReference type="ARBA" id="ARBA00004651"/>
    </source>
</evidence>
<keyword evidence="5 7" id="KW-1133">Transmembrane helix</keyword>
<feature type="transmembrane region" description="Helical" evidence="7">
    <location>
        <begin position="6"/>
        <end position="26"/>
    </location>
</feature>
<dbReference type="Pfam" id="PF20730">
    <property type="entry name" value="YetF_N"/>
    <property type="match status" value="1"/>
</dbReference>
<keyword evidence="3" id="KW-1003">Cell membrane</keyword>
<comment type="subcellular location">
    <subcellularLocation>
        <location evidence="1">Cell membrane</location>
        <topology evidence="1">Multi-pass membrane protein</topology>
    </subcellularLocation>
</comment>
<dbReference type="RefSeq" id="WP_006188668.1">
    <property type="nucleotide sequence ID" value="NZ_ACYH01000032.1"/>
</dbReference>
<dbReference type="EMBL" id="ACYH01000032">
    <property type="protein sequence ID" value="EEV20495.1"/>
    <property type="molecule type" value="Genomic_DNA"/>
</dbReference>
<keyword evidence="4 7" id="KW-0812">Transmembrane</keyword>
<feature type="domain" description="YetF C-terminal" evidence="8">
    <location>
        <begin position="82"/>
        <end position="199"/>
    </location>
</feature>
<dbReference type="STRING" id="596324.TREVI0001_0317"/>
<keyword evidence="10" id="KW-0804">Transcription</keyword>
<dbReference type="Gene3D" id="3.30.240.20">
    <property type="entry name" value="bsu07140 like domains"/>
    <property type="match status" value="2"/>
</dbReference>
<name>C8PQ13_9SPIR</name>
<sequence length="210" mass="23200">MGVFLLVTIKLLIGFFAMVVIINISGKGNLAPSSASDQIINYVFGGVMGGAIYNSSVRIPDFIVVLCIWCVFVLSMKWVKKRNLKAKQLIDGKALIIIDDGKIDITNCKKARLSAHDVAFKLRTNGIYSSKAVKRALVEQNGQFIIIQAGEENPKFPIITDGQVQSDILKVIGKDEEWLLDELKKQGIGAYSDVFLGEYVDKTLIVTPYE</sequence>
<reference evidence="10 11" key="1">
    <citation type="submission" date="2009-07" db="EMBL/GenBank/DDBJ databases">
        <authorList>
            <person name="Madupu R."/>
            <person name="Sebastian Y."/>
            <person name="Durkin A.S."/>
            <person name="Torralba M."/>
            <person name="Methe B."/>
            <person name="Sutton G.G."/>
            <person name="Strausberg R.L."/>
            <person name="Nelson K.E."/>
        </authorList>
    </citation>
    <scope>NUCLEOTIDE SEQUENCE [LARGE SCALE GENOMIC DNA]</scope>
    <source>
        <strain evidence="10 11">ATCC 35580</strain>
    </source>
</reference>
<dbReference type="PANTHER" id="PTHR34582:SF6">
    <property type="entry name" value="UPF0702 TRANSMEMBRANE PROTEIN YCAP"/>
    <property type="match status" value="1"/>
</dbReference>
<dbReference type="OrthoDB" id="1076133at2"/>
<feature type="domain" description="YetF-like N-terminal transmembrane" evidence="9">
    <location>
        <begin position="5"/>
        <end position="79"/>
    </location>
</feature>
<evidence type="ECO:0000256" key="4">
    <source>
        <dbReference type="ARBA" id="ARBA00022692"/>
    </source>
</evidence>